<dbReference type="CDD" id="cd05709">
    <property type="entry name" value="S2P-M50"/>
    <property type="match status" value="1"/>
</dbReference>
<evidence type="ECO:0000256" key="5">
    <source>
        <dbReference type="SAM" id="Phobius"/>
    </source>
</evidence>
<evidence type="ECO:0000313" key="7">
    <source>
        <dbReference type="EMBL" id="GAG12648.1"/>
    </source>
</evidence>
<gene>
    <name evidence="7" type="ORF">S01H1_33685</name>
</gene>
<keyword evidence="4 5" id="KW-0472">Membrane</keyword>
<dbReference type="GO" id="GO:0006508">
    <property type="term" value="P:proteolysis"/>
    <property type="evidence" value="ECO:0007669"/>
    <property type="project" value="InterPro"/>
</dbReference>
<evidence type="ECO:0000256" key="1">
    <source>
        <dbReference type="ARBA" id="ARBA00004141"/>
    </source>
</evidence>
<sequence>DMVIIETNKSIYNITLAENPENKSRTYLGVYVQQNTKIKESFTEKYGKFTPMIIIWLMGLLYWLYVLNLGIGLFNLAPMGPLDGGRMLLVTLQQFLKEEKAVKYWKNIGIFFLALVLINILFAFIR</sequence>
<organism evidence="7">
    <name type="scientific">marine sediment metagenome</name>
    <dbReference type="NCBI Taxonomy" id="412755"/>
    <lineage>
        <taxon>unclassified sequences</taxon>
        <taxon>metagenomes</taxon>
        <taxon>ecological metagenomes</taxon>
    </lineage>
</organism>
<feature type="transmembrane region" description="Helical" evidence="5">
    <location>
        <begin position="104"/>
        <end position="125"/>
    </location>
</feature>
<protein>
    <recommendedName>
        <fullName evidence="6">Peptidase M50 domain-containing protein</fullName>
    </recommendedName>
</protein>
<dbReference type="AlphaFoldDB" id="X0VJI2"/>
<dbReference type="Gene3D" id="2.30.42.10">
    <property type="match status" value="1"/>
</dbReference>
<reference evidence="7" key="1">
    <citation type="journal article" date="2014" name="Front. Microbiol.">
        <title>High frequency of phylogenetically diverse reductive dehalogenase-homologous genes in deep subseafloor sedimentary metagenomes.</title>
        <authorList>
            <person name="Kawai M."/>
            <person name="Futagami T."/>
            <person name="Toyoda A."/>
            <person name="Takaki Y."/>
            <person name="Nishi S."/>
            <person name="Hori S."/>
            <person name="Arai W."/>
            <person name="Tsubouchi T."/>
            <person name="Morono Y."/>
            <person name="Uchiyama I."/>
            <person name="Ito T."/>
            <person name="Fujiyama A."/>
            <person name="Inagaki F."/>
            <person name="Takami H."/>
        </authorList>
    </citation>
    <scope>NUCLEOTIDE SEQUENCE</scope>
    <source>
        <strain evidence="7">Expedition CK06-06</strain>
    </source>
</reference>
<feature type="non-terminal residue" evidence="7">
    <location>
        <position position="1"/>
    </location>
</feature>
<feature type="transmembrane region" description="Helical" evidence="5">
    <location>
        <begin position="53"/>
        <end position="77"/>
    </location>
</feature>
<feature type="domain" description="Peptidase M50" evidence="6">
    <location>
        <begin position="57"/>
        <end position="115"/>
    </location>
</feature>
<dbReference type="EMBL" id="BARS01020922">
    <property type="protein sequence ID" value="GAG12648.1"/>
    <property type="molecule type" value="Genomic_DNA"/>
</dbReference>
<keyword evidence="3 5" id="KW-1133">Transmembrane helix</keyword>
<dbReference type="InterPro" id="IPR036034">
    <property type="entry name" value="PDZ_sf"/>
</dbReference>
<accession>X0VJI2</accession>
<dbReference type="Pfam" id="PF02163">
    <property type="entry name" value="Peptidase_M50"/>
    <property type="match status" value="1"/>
</dbReference>
<evidence type="ECO:0000256" key="2">
    <source>
        <dbReference type="ARBA" id="ARBA00022692"/>
    </source>
</evidence>
<comment type="caution">
    <text evidence="7">The sequence shown here is derived from an EMBL/GenBank/DDBJ whole genome shotgun (WGS) entry which is preliminary data.</text>
</comment>
<dbReference type="InterPro" id="IPR008915">
    <property type="entry name" value="Peptidase_M50"/>
</dbReference>
<proteinExistence type="predicted"/>
<evidence type="ECO:0000256" key="4">
    <source>
        <dbReference type="ARBA" id="ARBA00023136"/>
    </source>
</evidence>
<comment type="subcellular location">
    <subcellularLocation>
        <location evidence="1">Membrane</location>
        <topology evidence="1">Multi-pass membrane protein</topology>
    </subcellularLocation>
</comment>
<dbReference type="GO" id="GO:0016020">
    <property type="term" value="C:membrane"/>
    <property type="evidence" value="ECO:0007669"/>
    <property type="project" value="UniProtKB-SubCell"/>
</dbReference>
<evidence type="ECO:0000256" key="3">
    <source>
        <dbReference type="ARBA" id="ARBA00022989"/>
    </source>
</evidence>
<keyword evidence="2 5" id="KW-0812">Transmembrane</keyword>
<name>X0VJI2_9ZZZZ</name>
<evidence type="ECO:0000259" key="6">
    <source>
        <dbReference type="Pfam" id="PF02163"/>
    </source>
</evidence>